<keyword evidence="4 6" id="KW-1133">Transmembrane helix</keyword>
<feature type="region of interest" description="Disordered" evidence="7">
    <location>
        <begin position="850"/>
        <end position="869"/>
    </location>
</feature>
<dbReference type="PANTHER" id="PTHR12372:SF6">
    <property type="entry name" value="PECANEX-LIKE PROTEIN 4"/>
    <property type="match status" value="1"/>
</dbReference>
<evidence type="ECO:0000256" key="3">
    <source>
        <dbReference type="ARBA" id="ARBA00022692"/>
    </source>
</evidence>
<evidence type="ECO:0000256" key="1">
    <source>
        <dbReference type="ARBA" id="ARBA00004141"/>
    </source>
</evidence>
<feature type="transmembrane region" description="Helical" evidence="6">
    <location>
        <begin position="190"/>
        <end position="211"/>
    </location>
</feature>
<feature type="compositionally biased region" description="Basic and acidic residues" evidence="7">
    <location>
        <begin position="771"/>
        <end position="785"/>
    </location>
</feature>
<feature type="region of interest" description="Disordered" evidence="7">
    <location>
        <begin position="771"/>
        <end position="822"/>
    </location>
</feature>
<accession>A0AAV4GZ80</accession>
<keyword evidence="5 6" id="KW-0472">Membrane</keyword>
<proteinExistence type="inferred from homology"/>
<dbReference type="Proteomes" id="UP000762676">
    <property type="component" value="Unassembled WGS sequence"/>
</dbReference>
<gene>
    <name evidence="9" type="ORF">ElyMa_000821700</name>
</gene>
<dbReference type="EMBL" id="BMAT01001690">
    <property type="protein sequence ID" value="GFR90564.1"/>
    <property type="molecule type" value="Genomic_DNA"/>
</dbReference>
<reference evidence="9 10" key="1">
    <citation type="journal article" date="2021" name="Elife">
        <title>Chloroplast acquisition without the gene transfer in kleptoplastic sea slugs, Plakobranchus ocellatus.</title>
        <authorList>
            <person name="Maeda T."/>
            <person name="Takahashi S."/>
            <person name="Yoshida T."/>
            <person name="Shimamura S."/>
            <person name="Takaki Y."/>
            <person name="Nagai Y."/>
            <person name="Toyoda A."/>
            <person name="Suzuki Y."/>
            <person name="Arimoto A."/>
            <person name="Ishii H."/>
            <person name="Satoh N."/>
            <person name="Nishiyama T."/>
            <person name="Hasebe M."/>
            <person name="Maruyama T."/>
            <person name="Minagawa J."/>
            <person name="Obokata J."/>
            <person name="Shigenobu S."/>
        </authorList>
    </citation>
    <scope>NUCLEOTIDE SEQUENCE [LARGE SCALE GENOMIC DNA]</scope>
</reference>
<sequence length="1380" mass="151591">MGMGVPLLNEYKRTFLFKRIPQTVLGGLKLRLGYEAPFYVYINQITLWLVPLLLGCIFTVVLELAYTDEDISDFLLLYTCLYGACIIIFVVVVQTISTVVEMKEKENQEHAAAGGGGIAVMQKKMKNLFADEDEVEFESCCGADTLTFVVPPKKFKINIAFHALLSGLVCGLGFWYLLPYTVNKLYGHSYGATVVVFVLGWLTVCITQYSLTTTAPPEPAVYRTVDTHEMLPLTRPLYTLLCYAVHVANWLLVNFALSVGVFAGVYFLESTFASVLLAALAGYLLSCDIGSLGTQVWASCNPGTNRVSTKKPSALTQALSTPPPRNCGFLWLWSCSTVTYHLLVLVLAGVAAGMAVHRAHALADLWRPLGYCIVGLCVAEKLFRDSQSVYGGLGLWRNWLYPRNVDDTSGFNTGKRKLLVLGVIRRCLVNWACPAVLLFYLCLMIGADVSDVMEVSLKANRSHFSGLCYVFGVVRAFRWTWQSTTHAMLEVSVVHAILVVKPAGYDDLDFPVLLLVTSFGRDRFFKVANKLFFWLCVLVASWTDKKQRRSSTAPIIALNVVFFPAVIAVIVVASALSAPLLGVFTLPLFFIGFPRPGKFWSEDVGASASTCPDTLYYRQLSSELARMLRSAFANGSLGEPHAGNHYLARFQDRLVWVMVLERGASFCTVSIKGLELQETSCHTAEAARIDDQFSEAFTVSAVGGGSALCQWNHYPLHCLTPLDTARVKTYSDAKNVLTGVIDAPGGVETTLNFFIKSLVWLLLRHINKRKKEEEEARKRKEKEIAEMESESLSSDWADRDRKGRKNSLPVDPGRGGGLRRDKISMTSGDAVVMSSSSSAAGVNLNVRPFGSKHGKKGGGSSGVVVRPPPPPFSEASHQVMGALPPINLGNRTSLVHSHQPPRPGSGDSRHSAKFRSYSPANSSLQSYTDIFSDDEDGGAGDRAVIGKKFRLTATNRGEKPQQHELSTIVTITHDHPNPLPPSPTSALTSLPPLFKPAANKVSQPHGASAIGDGESSKDHDDFLSETDFGMPVVDINIPRTKPSQGPGYCPPSPPSALGLHSNVGMPGVESKPRPAMFPGKPFSKLTVTNGNHIFKPVMNLAGSPDFKCQFSSHISIPHKWRELPIEPSQLSRYISQFPTTWYHHVLGTLDWSSVAVGETGKGGSRVLQEVVQDDTLTNCYSQLVMACFLAFDSSGYHSGPNYLYKCYNGDVPWNAMMDWLAEDKELHSLVIKAFRFGFKLMLDQMLLGDISDGAELEDCLIGLERDWYIGRETDADWGMAVVNSRQNLFSLGYSPAQSVYTSRTLTLQELPVAVGRVNREAVSGQWANLNLELLYMTNDDEERYSIQAQPALLRNLTVQAADPPLGYPIFSSPPMSIPTL</sequence>
<evidence type="ECO:0000313" key="10">
    <source>
        <dbReference type="Proteomes" id="UP000762676"/>
    </source>
</evidence>
<feature type="transmembrane region" description="Helical" evidence="6">
    <location>
        <begin position="275"/>
        <end position="298"/>
    </location>
</feature>
<evidence type="ECO:0000256" key="7">
    <source>
        <dbReference type="SAM" id="MobiDB-lite"/>
    </source>
</evidence>
<comment type="caution">
    <text evidence="9">The sequence shown here is derived from an EMBL/GenBank/DDBJ whole genome shotgun (WGS) entry which is preliminary data.</text>
</comment>
<evidence type="ECO:0000256" key="4">
    <source>
        <dbReference type="ARBA" id="ARBA00022989"/>
    </source>
</evidence>
<evidence type="ECO:0000256" key="2">
    <source>
        <dbReference type="ARBA" id="ARBA00010170"/>
    </source>
</evidence>
<dbReference type="InterPro" id="IPR039797">
    <property type="entry name" value="Pecanex"/>
</dbReference>
<feature type="transmembrane region" description="Helical" evidence="6">
    <location>
        <begin position="74"/>
        <end position="96"/>
    </location>
</feature>
<name>A0AAV4GZ80_9GAST</name>
<feature type="domain" description="Pecanex C-terminal" evidence="8">
    <location>
        <begin position="1203"/>
        <end position="1373"/>
    </location>
</feature>
<feature type="transmembrane region" description="Helical" evidence="6">
    <location>
        <begin position="38"/>
        <end position="62"/>
    </location>
</feature>
<evidence type="ECO:0000256" key="5">
    <source>
        <dbReference type="ARBA" id="ARBA00023136"/>
    </source>
</evidence>
<feature type="region of interest" description="Disordered" evidence="7">
    <location>
        <begin position="892"/>
        <end position="920"/>
    </location>
</feature>
<organism evidence="9 10">
    <name type="scientific">Elysia marginata</name>
    <dbReference type="NCBI Taxonomy" id="1093978"/>
    <lineage>
        <taxon>Eukaryota</taxon>
        <taxon>Metazoa</taxon>
        <taxon>Spiralia</taxon>
        <taxon>Lophotrochozoa</taxon>
        <taxon>Mollusca</taxon>
        <taxon>Gastropoda</taxon>
        <taxon>Heterobranchia</taxon>
        <taxon>Euthyneura</taxon>
        <taxon>Panpulmonata</taxon>
        <taxon>Sacoglossa</taxon>
        <taxon>Placobranchoidea</taxon>
        <taxon>Plakobranchidae</taxon>
        <taxon>Elysia</taxon>
    </lineage>
</organism>
<comment type="subcellular location">
    <subcellularLocation>
        <location evidence="1 6">Membrane</location>
        <topology evidence="1 6">Multi-pass membrane protein</topology>
    </subcellularLocation>
</comment>
<dbReference type="InterPro" id="IPR007735">
    <property type="entry name" value="Pecanex_C"/>
</dbReference>
<keyword evidence="3 6" id="KW-0812">Transmembrane</keyword>
<feature type="transmembrane region" description="Helical" evidence="6">
    <location>
        <begin position="427"/>
        <end position="447"/>
    </location>
</feature>
<feature type="transmembrane region" description="Helical" evidence="6">
    <location>
        <begin position="555"/>
        <end position="576"/>
    </location>
</feature>
<evidence type="ECO:0000313" key="9">
    <source>
        <dbReference type="EMBL" id="GFR90564.1"/>
    </source>
</evidence>
<evidence type="ECO:0000259" key="8">
    <source>
        <dbReference type="Pfam" id="PF05041"/>
    </source>
</evidence>
<protein>
    <recommendedName>
        <fullName evidence="6">Pecanex-like protein</fullName>
    </recommendedName>
</protein>
<dbReference type="PANTHER" id="PTHR12372">
    <property type="entry name" value="PECANEX"/>
    <property type="match status" value="1"/>
</dbReference>
<feature type="transmembrane region" description="Helical" evidence="6">
    <location>
        <begin position="247"/>
        <end position="268"/>
    </location>
</feature>
<keyword evidence="10" id="KW-1185">Reference proteome</keyword>
<feature type="transmembrane region" description="Helical" evidence="6">
    <location>
        <begin position="330"/>
        <end position="356"/>
    </location>
</feature>
<dbReference type="Pfam" id="PF05041">
    <property type="entry name" value="Pecanex_C"/>
    <property type="match status" value="1"/>
</dbReference>
<comment type="similarity">
    <text evidence="2 6">Belongs to the pecanex family.</text>
</comment>
<feature type="region of interest" description="Disordered" evidence="7">
    <location>
        <begin position="999"/>
        <end position="1019"/>
    </location>
</feature>
<evidence type="ECO:0000256" key="6">
    <source>
        <dbReference type="RuleBase" id="RU367089"/>
    </source>
</evidence>
<dbReference type="GO" id="GO:0016020">
    <property type="term" value="C:membrane"/>
    <property type="evidence" value="ECO:0007669"/>
    <property type="project" value="UniProtKB-SubCell"/>
</dbReference>
<feature type="transmembrane region" description="Helical" evidence="6">
    <location>
        <begin position="159"/>
        <end position="178"/>
    </location>
</feature>